<dbReference type="InterPro" id="IPR000835">
    <property type="entry name" value="HTH_MarR-typ"/>
</dbReference>
<keyword evidence="3" id="KW-1185">Reference proteome</keyword>
<accession>A0ABV5NDW5</accession>
<evidence type="ECO:0000313" key="2">
    <source>
        <dbReference type="EMBL" id="MFB9468460.1"/>
    </source>
</evidence>
<sequence>MDFPPTLMAATTFVLHKVGTSSRRALAGRLSDEAGVSLWEFAVLAVLADFGASAQREVGDRLGLDPSDMVRLMDGLIAAGLAVRDRDPADRRRYRLTLTPAGRDALTRARALVTEVERETLAPLTDAERRQLHALVTKVLTQ</sequence>
<dbReference type="RefSeq" id="WP_379482547.1">
    <property type="nucleotide sequence ID" value="NZ_JBHMCF010000003.1"/>
</dbReference>
<dbReference type="InterPro" id="IPR039422">
    <property type="entry name" value="MarR/SlyA-like"/>
</dbReference>
<dbReference type="PANTHER" id="PTHR33164">
    <property type="entry name" value="TRANSCRIPTIONAL REGULATOR, MARR FAMILY"/>
    <property type="match status" value="1"/>
</dbReference>
<dbReference type="Pfam" id="PF12802">
    <property type="entry name" value="MarR_2"/>
    <property type="match status" value="1"/>
</dbReference>
<proteinExistence type="predicted"/>
<dbReference type="InterPro" id="IPR036390">
    <property type="entry name" value="WH_DNA-bd_sf"/>
</dbReference>
<dbReference type="PROSITE" id="PS50995">
    <property type="entry name" value="HTH_MARR_2"/>
    <property type="match status" value="1"/>
</dbReference>
<gene>
    <name evidence="2" type="ORF">ACFFR3_03025</name>
</gene>
<organism evidence="2 3">
    <name type="scientific">Nonomuraea salmonea</name>
    <dbReference type="NCBI Taxonomy" id="46181"/>
    <lineage>
        <taxon>Bacteria</taxon>
        <taxon>Bacillati</taxon>
        <taxon>Actinomycetota</taxon>
        <taxon>Actinomycetes</taxon>
        <taxon>Streptosporangiales</taxon>
        <taxon>Streptosporangiaceae</taxon>
        <taxon>Nonomuraea</taxon>
    </lineage>
</organism>
<protein>
    <submittedName>
        <fullName evidence="2">MarR family winged helix-turn-helix transcriptional regulator</fullName>
    </submittedName>
</protein>
<dbReference type="SMART" id="SM00347">
    <property type="entry name" value="HTH_MARR"/>
    <property type="match status" value="1"/>
</dbReference>
<name>A0ABV5NDW5_9ACTN</name>
<dbReference type="PRINTS" id="PR00598">
    <property type="entry name" value="HTHMARR"/>
</dbReference>
<reference evidence="2 3" key="1">
    <citation type="submission" date="2024-09" db="EMBL/GenBank/DDBJ databases">
        <authorList>
            <person name="Sun Q."/>
            <person name="Mori K."/>
        </authorList>
    </citation>
    <scope>NUCLEOTIDE SEQUENCE [LARGE SCALE GENOMIC DNA]</scope>
    <source>
        <strain evidence="2 3">JCM 3324</strain>
    </source>
</reference>
<dbReference type="EMBL" id="JBHMCF010000003">
    <property type="protein sequence ID" value="MFB9468460.1"/>
    <property type="molecule type" value="Genomic_DNA"/>
</dbReference>
<dbReference type="SUPFAM" id="SSF46785">
    <property type="entry name" value="Winged helix' DNA-binding domain"/>
    <property type="match status" value="1"/>
</dbReference>
<dbReference type="Proteomes" id="UP001589568">
    <property type="component" value="Unassembled WGS sequence"/>
</dbReference>
<feature type="domain" description="HTH marR-type" evidence="1">
    <location>
        <begin position="1"/>
        <end position="141"/>
    </location>
</feature>
<comment type="caution">
    <text evidence="2">The sequence shown here is derived from an EMBL/GenBank/DDBJ whole genome shotgun (WGS) entry which is preliminary data.</text>
</comment>
<dbReference type="PANTHER" id="PTHR33164:SF43">
    <property type="entry name" value="HTH-TYPE TRANSCRIPTIONAL REPRESSOR YETL"/>
    <property type="match status" value="1"/>
</dbReference>
<evidence type="ECO:0000259" key="1">
    <source>
        <dbReference type="PROSITE" id="PS50995"/>
    </source>
</evidence>
<dbReference type="Gene3D" id="1.10.10.10">
    <property type="entry name" value="Winged helix-like DNA-binding domain superfamily/Winged helix DNA-binding domain"/>
    <property type="match status" value="1"/>
</dbReference>
<evidence type="ECO:0000313" key="3">
    <source>
        <dbReference type="Proteomes" id="UP001589568"/>
    </source>
</evidence>
<dbReference type="InterPro" id="IPR036388">
    <property type="entry name" value="WH-like_DNA-bd_sf"/>
</dbReference>